<evidence type="ECO:0000256" key="12">
    <source>
        <dbReference type="SAM" id="MobiDB-lite"/>
    </source>
</evidence>
<protein>
    <recommendedName>
        <fullName evidence="7">Insulin-like growth factor 2</fullName>
    </recommendedName>
    <alternativeName>
        <fullName evidence="8">Insulin-like growth factor II</fullName>
    </alternativeName>
</protein>
<evidence type="ECO:0000256" key="6">
    <source>
        <dbReference type="ARBA" id="ARBA00023157"/>
    </source>
</evidence>
<evidence type="ECO:0000256" key="4">
    <source>
        <dbReference type="ARBA" id="ARBA00022729"/>
    </source>
</evidence>
<dbReference type="EMBL" id="JANPWB010000006">
    <property type="protein sequence ID" value="KAJ1178406.1"/>
    <property type="molecule type" value="Genomic_DNA"/>
</dbReference>
<dbReference type="Gene3D" id="3.30.70.1820">
    <property type="entry name" value="L1 transposable element, RRM domain"/>
    <property type="match status" value="1"/>
</dbReference>
<dbReference type="InterPro" id="IPR022350">
    <property type="entry name" value="IGF-1/2"/>
</dbReference>
<keyword evidence="3 11" id="KW-0964">Secreted</keyword>
<dbReference type="PANTHER" id="PTHR46886:SF1">
    <property type="entry name" value="INSULIN-LIKE GROWTH FACTOR II"/>
    <property type="match status" value="1"/>
</dbReference>
<organism evidence="14 15">
    <name type="scientific">Pleurodeles waltl</name>
    <name type="common">Iberian ribbed newt</name>
    <dbReference type="NCBI Taxonomy" id="8319"/>
    <lineage>
        <taxon>Eukaryota</taxon>
        <taxon>Metazoa</taxon>
        <taxon>Chordata</taxon>
        <taxon>Craniata</taxon>
        <taxon>Vertebrata</taxon>
        <taxon>Euteleostomi</taxon>
        <taxon>Amphibia</taxon>
        <taxon>Batrachia</taxon>
        <taxon>Caudata</taxon>
        <taxon>Salamandroidea</taxon>
        <taxon>Salamandridae</taxon>
        <taxon>Pleurodelinae</taxon>
        <taxon>Pleurodeles</taxon>
    </lineage>
</organism>
<comment type="function">
    <text evidence="9">The insulin-like growth factors, isolated from plasma, are structurally and functionally related to insulin but have a much higher growth-promoting activity. Promotes anterior neural development. Acts as a ligand for integrin which is required for IGF2 signaling.</text>
</comment>
<dbReference type="GO" id="GO:0005159">
    <property type="term" value="F:insulin-like growth factor receptor binding"/>
    <property type="evidence" value="ECO:0007669"/>
    <property type="project" value="TreeGrafter"/>
</dbReference>
<dbReference type="GO" id="GO:0043539">
    <property type="term" value="F:protein serine/threonine kinase activator activity"/>
    <property type="evidence" value="ECO:0007669"/>
    <property type="project" value="TreeGrafter"/>
</dbReference>
<evidence type="ECO:0000256" key="8">
    <source>
        <dbReference type="ARBA" id="ARBA00049823"/>
    </source>
</evidence>
<dbReference type="GO" id="GO:0008083">
    <property type="term" value="F:growth factor activity"/>
    <property type="evidence" value="ECO:0007669"/>
    <property type="project" value="UniProtKB-KW"/>
</dbReference>
<keyword evidence="4" id="KW-0732">Signal</keyword>
<dbReference type="PRINTS" id="PR02006">
    <property type="entry name" value="INSLNLIKEGF2"/>
</dbReference>
<dbReference type="GO" id="GO:0043410">
    <property type="term" value="P:positive regulation of MAPK cascade"/>
    <property type="evidence" value="ECO:0007669"/>
    <property type="project" value="TreeGrafter"/>
</dbReference>
<dbReference type="GO" id="GO:0005615">
    <property type="term" value="C:extracellular space"/>
    <property type="evidence" value="ECO:0007669"/>
    <property type="project" value="InterPro"/>
</dbReference>
<keyword evidence="6 10" id="KW-1015">Disulfide bond</keyword>
<comment type="similarity">
    <text evidence="2 11">Belongs to the insulin family.</text>
</comment>
<dbReference type="GO" id="GO:0046628">
    <property type="term" value="P:positive regulation of insulin receptor signaling pathway"/>
    <property type="evidence" value="ECO:0007669"/>
    <property type="project" value="TreeGrafter"/>
</dbReference>
<evidence type="ECO:0000259" key="13">
    <source>
        <dbReference type="SMART" id="SM00078"/>
    </source>
</evidence>
<dbReference type="CDD" id="cd04368">
    <property type="entry name" value="IlGF"/>
    <property type="match status" value="1"/>
</dbReference>
<dbReference type="SMART" id="SM00078">
    <property type="entry name" value="IlGF"/>
    <property type="match status" value="1"/>
</dbReference>
<feature type="disulfide bond" evidence="10">
    <location>
        <begin position="265"/>
        <end position="304"/>
    </location>
</feature>
<evidence type="ECO:0000256" key="5">
    <source>
        <dbReference type="ARBA" id="ARBA00023030"/>
    </source>
</evidence>
<dbReference type="InterPro" id="IPR022352">
    <property type="entry name" value="Ins/IGF/rlx"/>
</dbReference>
<feature type="disulfide bond" evidence="10">
    <location>
        <begin position="303"/>
        <end position="308"/>
    </location>
</feature>
<comment type="caution">
    <text evidence="14">The sequence shown here is derived from an EMBL/GenBank/DDBJ whole genome shotgun (WGS) entry which is preliminary data.</text>
</comment>
<keyword evidence="5" id="KW-0339">Growth factor</keyword>
<dbReference type="GO" id="GO:0051147">
    <property type="term" value="P:regulation of muscle cell differentiation"/>
    <property type="evidence" value="ECO:0007669"/>
    <property type="project" value="TreeGrafter"/>
</dbReference>
<reference evidence="14" key="1">
    <citation type="journal article" date="2022" name="bioRxiv">
        <title>Sequencing and chromosome-scale assembly of the giantPleurodeles waltlgenome.</title>
        <authorList>
            <person name="Brown T."/>
            <person name="Elewa A."/>
            <person name="Iarovenko S."/>
            <person name="Subramanian E."/>
            <person name="Araus A.J."/>
            <person name="Petzold A."/>
            <person name="Susuki M."/>
            <person name="Suzuki K.-i.T."/>
            <person name="Hayashi T."/>
            <person name="Toyoda A."/>
            <person name="Oliveira C."/>
            <person name="Osipova E."/>
            <person name="Leigh N.D."/>
            <person name="Simon A."/>
            <person name="Yun M.H."/>
        </authorList>
    </citation>
    <scope>NUCLEOTIDE SEQUENCE</scope>
    <source>
        <strain evidence="14">20211129_DDA</strain>
        <tissue evidence="14">Liver</tissue>
    </source>
</reference>
<feature type="disulfide bond" evidence="10">
    <location>
        <begin position="277"/>
        <end position="317"/>
    </location>
</feature>
<feature type="region of interest" description="Disordered" evidence="12">
    <location>
        <begin position="185"/>
        <end position="205"/>
    </location>
</feature>
<keyword evidence="15" id="KW-1185">Reference proteome</keyword>
<evidence type="ECO:0000256" key="10">
    <source>
        <dbReference type="PIRSR" id="PIRSR622350-50"/>
    </source>
</evidence>
<evidence type="ECO:0000256" key="7">
    <source>
        <dbReference type="ARBA" id="ARBA00049761"/>
    </source>
</evidence>
<dbReference type="InterPro" id="IPR016179">
    <property type="entry name" value="Insulin-like"/>
</dbReference>
<dbReference type="InterPro" id="IPR022353">
    <property type="entry name" value="Insulin_CS"/>
</dbReference>
<comment type="subcellular location">
    <subcellularLocation>
        <location evidence="1 11">Secreted</location>
    </subcellularLocation>
</comment>
<proteinExistence type="inferred from homology"/>
<dbReference type="Pfam" id="PF00049">
    <property type="entry name" value="Insulin"/>
    <property type="match status" value="1"/>
</dbReference>
<dbReference type="PANTHER" id="PTHR46886">
    <property type="entry name" value="INSULIN-LIKE GROWTH FACTOR II"/>
    <property type="match status" value="1"/>
</dbReference>
<dbReference type="PRINTS" id="PR02002">
    <property type="entry name" value="INSLNLIKEGF"/>
</dbReference>
<evidence type="ECO:0000256" key="3">
    <source>
        <dbReference type="ARBA" id="ARBA00022525"/>
    </source>
</evidence>
<dbReference type="InterPro" id="IPR013576">
    <property type="entry name" value="IGF2_C"/>
</dbReference>
<dbReference type="AlphaFoldDB" id="A0AAV7TQD6"/>
<accession>A0AAV7TQD6</accession>
<feature type="domain" description="Insulin-like" evidence="13">
    <location>
        <begin position="262"/>
        <end position="317"/>
    </location>
</feature>
<dbReference type="PROSITE" id="PS00262">
    <property type="entry name" value="INSULIN"/>
    <property type="match status" value="1"/>
</dbReference>
<dbReference type="Proteomes" id="UP001066276">
    <property type="component" value="Chromosome 3_2"/>
</dbReference>
<evidence type="ECO:0000256" key="11">
    <source>
        <dbReference type="RuleBase" id="RU000406"/>
    </source>
</evidence>
<evidence type="ECO:0000256" key="1">
    <source>
        <dbReference type="ARBA" id="ARBA00004613"/>
    </source>
</evidence>
<evidence type="ECO:0000256" key="9">
    <source>
        <dbReference type="ARBA" id="ARBA00058254"/>
    </source>
</evidence>
<gene>
    <name evidence="14" type="ORF">NDU88_003652</name>
</gene>
<dbReference type="Gene3D" id="1.10.100.10">
    <property type="entry name" value="Insulin-like"/>
    <property type="match status" value="1"/>
</dbReference>
<evidence type="ECO:0000256" key="2">
    <source>
        <dbReference type="ARBA" id="ARBA00009034"/>
    </source>
</evidence>
<dbReference type="FunFam" id="1.10.100.10:FF:000002">
    <property type="entry name" value="Insulin-like growth factor II preproprotein"/>
    <property type="match status" value="1"/>
</dbReference>
<dbReference type="PRINTS" id="PR00276">
    <property type="entry name" value="INSULINFAMLY"/>
</dbReference>
<dbReference type="GO" id="GO:0005179">
    <property type="term" value="F:hormone activity"/>
    <property type="evidence" value="ECO:0007669"/>
    <property type="project" value="InterPro"/>
</dbReference>
<dbReference type="GO" id="GO:0042104">
    <property type="term" value="P:positive regulation of activated T cell proliferation"/>
    <property type="evidence" value="ECO:0007669"/>
    <property type="project" value="TreeGrafter"/>
</dbReference>
<name>A0AAV7TQD6_PLEWA</name>
<dbReference type="InterPro" id="IPR036438">
    <property type="entry name" value="Insulin-like_sf"/>
</dbReference>
<evidence type="ECO:0000313" key="14">
    <source>
        <dbReference type="EMBL" id="KAJ1178406.1"/>
    </source>
</evidence>
<evidence type="ECO:0000313" key="15">
    <source>
        <dbReference type="Proteomes" id="UP001066276"/>
    </source>
</evidence>
<sequence>MQAAASQDREQDLLYLRSKLTDMEDGTRRGNIRLLGIPENEEGADIQAFLGSTLPKLTSLDFDPPLEFQRAHRVGPKRCDKLSRPRPIIACLLRHNQTRQILQAARSHGPFWIDQHDIRITADYSKETNERRKAFLALRPRLRQLEMKYGLFDPARMWVTKNGVSKDFYNPKEFRLFLDSFQHQPMESTSTSHPQDTSGDGEELYREVSCSRPKHTAQSCRQPGVTALKVPKMTVTCQLLLLLFSFMVHALDCVMAQGPVTETLCGGELVDTLLFVCGERGFYFSQPSMRQHRRFRRGIVEECCYRSCDLALLETYCSKPAKNQRDISSTSFTALPPLSKDIFRKPSHVKYSKYDVWQRKTTQRLRRGVPAILRARHYRWQAEALENSKEVRLSHPLTATRSQHTLLVRALSETSDRRK</sequence>
<dbReference type="Pfam" id="PF08365">
    <property type="entry name" value="IGF2_C"/>
    <property type="match status" value="1"/>
</dbReference>
<dbReference type="SUPFAM" id="SSF56994">
    <property type="entry name" value="Insulin-like"/>
    <property type="match status" value="1"/>
</dbReference>
<dbReference type="GO" id="GO:1905564">
    <property type="term" value="P:positive regulation of vascular endothelial cell proliferation"/>
    <property type="evidence" value="ECO:0007669"/>
    <property type="project" value="TreeGrafter"/>
</dbReference>
<dbReference type="GO" id="GO:0045944">
    <property type="term" value="P:positive regulation of transcription by RNA polymerase II"/>
    <property type="evidence" value="ECO:0007669"/>
    <property type="project" value="TreeGrafter"/>
</dbReference>
<dbReference type="InterPro" id="IPR022334">
    <property type="entry name" value="IGF2"/>
</dbReference>
<feature type="compositionally biased region" description="Polar residues" evidence="12">
    <location>
        <begin position="185"/>
        <end position="198"/>
    </location>
</feature>